<dbReference type="InterPro" id="IPR025563">
    <property type="entry name" value="DUF4286"/>
</dbReference>
<proteinExistence type="predicted"/>
<evidence type="ECO:0000313" key="1">
    <source>
        <dbReference type="EMBL" id="MCK8490755.1"/>
    </source>
</evidence>
<keyword evidence="2" id="KW-1185">Reference proteome</keyword>
<gene>
    <name evidence="1" type="ORF">M0L20_02760</name>
</gene>
<organism evidence="1 2">
    <name type="scientific">Spirosoma liriopis</name>
    <dbReference type="NCBI Taxonomy" id="2937440"/>
    <lineage>
        <taxon>Bacteria</taxon>
        <taxon>Pseudomonadati</taxon>
        <taxon>Bacteroidota</taxon>
        <taxon>Cytophagia</taxon>
        <taxon>Cytophagales</taxon>
        <taxon>Cytophagaceae</taxon>
        <taxon>Spirosoma</taxon>
    </lineage>
</organism>
<sequence>MILYNTTYSVANEVEHDWLHWMKTSHIPAMLSTGLPISHKLLRLLTEIDNGGVTYSVQLDFNAMEDYFTYQSLHADEMQQQMHDRFANQFVSFDTLLEDA</sequence>
<name>A0ABT0HF21_9BACT</name>
<dbReference type="Proteomes" id="UP001202180">
    <property type="component" value="Unassembled WGS sequence"/>
</dbReference>
<accession>A0ABT0HF21</accession>
<evidence type="ECO:0000313" key="2">
    <source>
        <dbReference type="Proteomes" id="UP001202180"/>
    </source>
</evidence>
<dbReference type="RefSeq" id="WP_232559328.1">
    <property type="nucleotide sequence ID" value="NZ_JALPRF010000001.1"/>
</dbReference>
<comment type="caution">
    <text evidence="1">The sequence shown here is derived from an EMBL/GenBank/DDBJ whole genome shotgun (WGS) entry which is preliminary data.</text>
</comment>
<dbReference type="Pfam" id="PF14114">
    <property type="entry name" value="DUF4286"/>
    <property type="match status" value="1"/>
</dbReference>
<protein>
    <submittedName>
        <fullName evidence="1">DUF4286 family protein</fullName>
    </submittedName>
</protein>
<reference evidence="1 2" key="1">
    <citation type="submission" date="2022-04" db="EMBL/GenBank/DDBJ databases">
        <title>Spirosoma sp. strain RP8 genome sequencing and assembly.</title>
        <authorList>
            <person name="Jung Y."/>
        </authorList>
    </citation>
    <scope>NUCLEOTIDE SEQUENCE [LARGE SCALE GENOMIC DNA]</scope>
    <source>
        <strain evidence="1 2">RP8</strain>
    </source>
</reference>
<dbReference type="EMBL" id="JALPRF010000001">
    <property type="protein sequence ID" value="MCK8490755.1"/>
    <property type="molecule type" value="Genomic_DNA"/>
</dbReference>